<proteinExistence type="predicted"/>
<dbReference type="GeneID" id="9469525"/>
<accession>D0MUK7</accession>
<organism evidence="7 8">
    <name type="scientific">Phytophthora infestans (strain T30-4)</name>
    <name type="common">Potato late blight agent</name>
    <dbReference type="NCBI Taxonomy" id="403677"/>
    <lineage>
        <taxon>Eukaryota</taxon>
        <taxon>Sar</taxon>
        <taxon>Stramenopiles</taxon>
        <taxon>Oomycota</taxon>
        <taxon>Peronosporomycetes</taxon>
        <taxon>Peronosporales</taxon>
        <taxon>Peronosporaceae</taxon>
        <taxon>Phytophthora</taxon>
    </lineage>
</organism>
<keyword evidence="2" id="KW-0547">Nucleotide-binding</keyword>
<dbReference type="GO" id="GO:0006418">
    <property type="term" value="P:tRNA aminoacylation for protein translation"/>
    <property type="evidence" value="ECO:0007669"/>
    <property type="project" value="InterPro"/>
</dbReference>
<evidence type="ECO:0000256" key="5">
    <source>
        <dbReference type="ARBA" id="ARBA00023146"/>
    </source>
</evidence>
<dbReference type="RefSeq" id="XP_002908571.1">
    <property type="nucleotide sequence ID" value="XM_002908525.1"/>
</dbReference>
<dbReference type="InterPro" id="IPR002300">
    <property type="entry name" value="aa-tRNA-synth_Ia"/>
</dbReference>
<sequence length="119" mass="13489">MIKSLKNFTDAEEILQKYGADALRLYLIKPPVVFASVPEREAALDSSVVLDSWIIAGLNNLIKFEHKVMNRQPIPVGTKPCVKTVRNVRSEIDWPKDSKLFPVKVCNKPVQQVVFRLPC</sequence>
<name>D0MUK7_PHYIT</name>
<dbReference type="GO" id="GO:0004812">
    <property type="term" value="F:aminoacyl-tRNA ligase activity"/>
    <property type="evidence" value="ECO:0007669"/>
    <property type="project" value="UniProtKB-KW"/>
</dbReference>
<protein>
    <recommendedName>
        <fullName evidence="6">Aminoacyl-tRNA synthetase class Ia domain-containing protein</fullName>
    </recommendedName>
</protein>
<dbReference type="KEGG" id="pif:PITG_01986"/>
<gene>
    <name evidence="7" type="ORF">PITG_01986</name>
</gene>
<evidence type="ECO:0000256" key="1">
    <source>
        <dbReference type="ARBA" id="ARBA00022598"/>
    </source>
</evidence>
<dbReference type="SUPFAM" id="SSF52374">
    <property type="entry name" value="Nucleotidylyl transferase"/>
    <property type="match status" value="1"/>
</dbReference>
<keyword evidence="8" id="KW-1185">Reference proteome</keyword>
<dbReference type="Gene3D" id="1.10.730.10">
    <property type="entry name" value="Isoleucyl-tRNA Synthetase, Domain 1"/>
    <property type="match status" value="1"/>
</dbReference>
<dbReference type="GO" id="GO:0005524">
    <property type="term" value="F:ATP binding"/>
    <property type="evidence" value="ECO:0007669"/>
    <property type="project" value="UniProtKB-KW"/>
</dbReference>
<evidence type="ECO:0000259" key="6">
    <source>
        <dbReference type="Pfam" id="PF00133"/>
    </source>
</evidence>
<dbReference type="VEuPathDB" id="FungiDB:PITG_01986"/>
<dbReference type="HOGENOM" id="CLU_2066044_0_0_1"/>
<dbReference type="AlphaFoldDB" id="D0MUK7"/>
<reference evidence="8" key="1">
    <citation type="journal article" date="2009" name="Nature">
        <title>Genome sequence and analysis of the Irish potato famine pathogen Phytophthora infestans.</title>
        <authorList>
            <consortium name="The Broad Institute Genome Sequencing Platform"/>
            <person name="Haas B.J."/>
            <person name="Kamoun S."/>
            <person name="Zody M.C."/>
            <person name="Jiang R.H."/>
            <person name="Handsaker R.E."/>
            <person name="Cano L.M."/>
            <person name="Grabherr M."/>
            <person name="Kodira C.D."/>
            <person name="Raffaele S."/>
            <person name="Torto-Alalibo T."/>
            <person name="Bozkurt T.O."/>
            <person name="Ah-Fong A.M."/>
            <person name="Alvarado L."/>
            <person name="Anderson V.L."/>
            <person name="Armstrong M.R."/>
            <person name="Avrova A."/>
            <person name="Baxter L."/>
            <person name="Beynon J."/>
            <person name="Boevink P.C."/>
            <person name="Bollmann S.R."/>
            <person name="Bos J.I."/>
            <person name="Bulone V."/>
            <person name="Cai G."/>
            <person name="Cakir C."/>
            <person name="Carrington J.C."/>
            <person name="Chawner M."/>
            <person name="Conti L."/>
            <person name="Costanzo S."/>
            <person name="Ewan R."/>
            <person name="Fahlgren N."/>
            <person name="Fischbach M.A."/>
            <person name="Fugelstad J."/>
            <person name="Gilroy E.M."/>
            <person name="Gnerre S."/>
            <person name="Green P.J."/>
            <person name="Grenville-Briggs L.J."/>
            <person name="Griffith J."/>
            <person name="Grunwald N.J."/>
            <person name="Horn K."/>
            <person name="Horner N.R."/>
            <person name="Hu C.H."/>
            <person name="Huitema E."/>
            <person name="Jeong D.H."/>
            <person name="Jones A.M."/>
            <person name="Jones J.D."/>
            <person name="Jones R.W."/>
            <person name="Karlsson E.K."/>
            <person name="Kunjeti S.G."/>
            <person name="Lamour K."/>
            <person name="Liu Z."/>
            <person name="Ma L."/>
            <person name="Maclean D."/>
            <person name="Chibucos M.C."/>
            <person name="McDonald H."/>
            <person name="McWalters J."/>
            <person name="Meijer H.J."/>
            <person name="Morgan W."/>
            <person name="Morris P.F."/>
            <person name="Munro C.A."/>
            <person name="O'Neill K."/>
            <person name="Ospina-Giraldo M."/>
            <person name="Pinzon A."/>
            <person name="Pritchard L."/>
            <person name="Ramsahoye B."/>
            <person name="Ren Q."/>
            <person name="Restrepo S."/>
            <person name="Roy S."/>
            <person name="Sadanandom A."/>
            <person name="Savidor A."/>
            <person name="Schornack S."/>
            <person name="Schwartz D.C."/>
            <person name="Schumann U.D."/>
            <person name="Schwessinger B."/>
            <person name="Seyer L."/>
            <person name="Sharpe T."/>
            <person name="Silvar C."/>
            <person name="Song J."/>
            <person name="Studholme D.J."/>
            <person name="Sykes S."/>
            <person name="Thines M."/>
            <person name="van de Vondervoort P.J."/>
            <person name="Phuntumart V."/>
            <person name="Wawra S."/>
            <person name="Weide R."/>
            <person name="Win J."/>
            <person name="Young C."/>
            <person name="Zhou S."/>
            <person name="Fry W."/>
            <person name="Meyers B.C."/>
            <person name="van West P."/>
            <person name="Ristaino J."/>
            <person name="Govers F."/>
            <person name="Birch P.R."/>
            <person name="Whisson S.C."/>
            <person name="Judelson H.S."/>
            <person name="Nusbaum C."/>
        </authorList>
    </citation>
    <scope>NUCLEOTIDE SEQUENCE [LARGE SCALE GENOMIC DNA]</scope>
    <source>
        <strain evidence="8">T30-4</strain>
    </source>
</reference>
<dbReference type="STRING" id="403677.D0MUK7"/>
<evidence type="ECO:0000256" key="4">
    <source>
        <dbReference type="ARBA" id="ARBA00022917"/>
    </source>
</evidence>
<dbReference type="Proteomes" id="UP000006643">
    <property type="component" value="Unassembled WGS sequence"/>
</dbReference>
<dbReference type="Pfam" id="PF00133">
    <property type="entry name" value="tRNA-synt_1"/>
    <property type="match status" value="1"/>
</dbReference>
<feature type="domain" description="Aminoacyl-tRNA synthetase class Ia" evidence="6">
    <location>
        <begin position="1"/>
        <end position="32"/>
    </location>
</feature>
<keyword evidence="3" id="KW-0067">ATP-binding</keyword>
<dbReference type="InParanoid" id="D0MUK7"/>
<evidence type="ECO:0000256" key="3">
    <source>
        <dbReference type="ARBA" id="ARBA00022840"/>
    </source>
</evidence>
<evidence type="ECO:0000256" key="2">
    <source>
        <dbReference type="ARBA" id="ARBA00022741"/>
    </source>
</evidence>
<keyword evidence="5" id="KW-0030">Aminoacyl-tRNA synthetase</keyword>
<dbReference type="EMBL" id="DS028119">
    <property type="protein sequence ID" value="EEY61654.1"/>
    <property type="molecule type" value="Genomic_DNA"/>
</dbReference>
<evidence type="ECO:0000313" key="8">
    <source>
        <dbReference type="Proteomes" id="UP000006643"/>
    </source>
</evidence>
<keyword evidence="4" id="KW-0648">Protein biosynthesis</keyword>
<evidence type="ECO:0000313" key="7">
    <source>
        <dbReference type="EMBL" id="EEY61654.1"/>
    </source>
</evidence>
<dbReference type="OrthoDB" id="2434324at2759"/>
<keyword evidence="1" id="KW-0436">Ligase</keyword>